<dbReference type="EMBL" id="VLLI01000003">
    <property type="protein sequence ID" value="TWJ02287.1"/>
    <property type="molecule type" value="Genomic_DNA"/>
</dbReference>
<evidence type="ECO:0000313" key="1">
    <source>
        <dbReference type="EMBL" id="TWJ02287.1"/>
    </source>
</evidence>
<dbReference type="OrthoDB" id="796745at2"/>
<dbReference type="RefSeq" id="WP_144910741.1">
    <property type="nucleotide sequence ID" value="NZ_VLLI01000003.1"/>
</dbReference>
<dbReference type="AlphaFoldDB" id="A0A562UAA7"/>
<gene>
    <name evidence="1" type="ORF">JN11_01259</name>
</gene>
<organism evidence="1 2">
    <name type="scientific">Mucilaginibacter frigoritolerans</name>
    <dbReference type="NCBI Taxonomy" id="652788"/>
    <lineage>
        <taxon>Bacteria</taxon>
        <taxon>Pseudomonadati</taxon>
        <taxon>Bacteroidota</taxon>
        <taxon>Sphingobacteriia</taxon>
        <taxon>Sphingobacteriales</taxon>
        <taxon>Sphingobacteriaceae</taxon>
        <taxon>Mucilaginibacter</taxon>
    </lineage>
</organism>
<sequence>MSFEKSQMRYNDGKVYKWDKPADVYSPYYTEGSGKTSFDRSNGNEVLFLINHLFKDFPGEPTLSHYQKAEEMIVFDLPSWRKSHKSLVKWILEYWDKREKLLV</sequence>
<protein>
    <submittedName>
        <fullName evidence="1">Uncharacterized protein</fullName>
    </submittedName>
</protein>
<reference evidence="1 2" key="1">
    <citation type="submission" date="2019-07" db="EMBL/GenBank/DDBJ databases">
        <title>Genomic Encyclopedia of Archaeal and Bacterial Type Strains, Phase II (KMG-II): from individual species to whole genera.</title>
        <authorList>
            <person name="Goeker M."/>
        </authorList>
    </citation>
    <scope>NUCLEOTIDE SEQUENCE [LARGE SCALE GENOMIC DNA]</scope>
    <source>
        <strain evidence="1 2">ATCC BAA-1854</strain>
    </source>
</reference>
<name>A0A562UAA7_9SPHI</name>
<proteinExistence type="predicted"/>
<accession>A0A562UAA7</accession>
<evidence type="ECO:0000313" key="2">
    <source>
        <dbReference type="Proteomes" id="UP000317010"/>
    </source>
</evidence>
<dbReference type="Proteomes" id="UP000317010">
    <property type="component" value="Unassembled WGS sequence"/>
</dbReference>
<keyword evidence="2" id="KW-1185">Reference proteome</keyword>
<comment type="caution">
    <text evidence="1">The sequence shown here is derived from an EMBL/GenBank/DDBJ whole genome shotgun (WGS) entry which is preliminary data.</text>
</comment>